<keyword evidence="12" id="KW-1185">Reference proteome</keyword>
<dbReference type="Proteomes" id="UP000266552">
    <property type="component" value="Chromosome"/>
</dbReference>
<evidence type="ECO:0000259" key="9">
    <source>
        <dbReference type="Pfam" id="PF05504"/>
    </source>
</evidence>
<evidence type="ECO:0000256" key="1">
    <source>
        <dbReference type="ARBA" id="ARBA00004635"/>
    </source>
</evidence>
<comment type="subcellular location">
    <subcellularLocation>
        <location evidence="1">Membrane</location>
        <topology evidence="1">Lipid-anchor</topology>
    </subcellularLocation>
</comment>
<dbReference type="Pfam" id="PF25198">
    <property type="entry name" value="Spore_GerAC_N"/>
    <property type="match status" value="1"/>
</dbReference>
<feature type="chain" id="PRO_5039407290" evidence="8">
    <location>
        <begin position="26"/>
        <end position="401"/>
    </location>
</feature>
<dbReference type="RefSeq" id="WP_119850909.1">
    <property type="nucleotide sequence ID" value="NZ_CP032412.1"/>
</dbReference>
<dbReference type="GO" id="GO:0009847">
    <property type="term" value="P:spore germination"/>
    <property type="evidence" value="ECO:0007669"/>
    <property type="project" value="InterPro"/>
</dbReference>
<feature type="domain" description="Spore germination protein N-terminal" evidence="10">
    <location>
        <begin position="26"/>
        <end position="216"/>
    </location>
</feature>
<protein>
    <submittedName>
        <fullName evidence="11">Ger(X)C family spore germination protein</fullName>
    </submittedName>
</protein>
<feature type="signal peptide" evidence="8">
    <location>
        <begin position="1"/>
        <end position="25"/>
    </location>
</feature>
<reference evidence="11 12" key="1">
    <citation type="submission" date="2018-09" db="EMBL/GenBank/DDBJ databases">
        <title>Genome Sequence of Paenibacillus lautus Strain E7593-69, Azo Dye-Degrading Bacteria, Isolated from Commercial Tattoo Inks.</title>
        <authorList>
            <person name="Nho S.W."/>
            <person name="Kim S.-J."/>
            <person name="Kweon O."/>
            <person name="Cerniglia C.E."/>
        </authorList>
    </citation>
    <scope>NUCLEOTIDE SEQUENCE [LARGE SCALE GENOMIC DNA]</scope>
    <source>
        <strain evidence="11 12">E7593-69</strain>
    </source>
</reference>
<keyword evidence="7" id="KW-0449">Lipoprotein</keyword>
<dbReference type="Pfam" id="PF05504">
    <property type="entry name" value="Spore_GerAC"/>
    <property type="match status" value="1"/>
</dbReference>
<keyword evidence="4 8" id="KW-0732">Signal</keyword>
<evidence type="ECO:0000313" key="12">
    <source>
        <dbReference type="Proteomes" id="UP000266552"/>
    </source>
</evidence>
<evidence type="ECO:0000256" key="6">
    <source>
        <dbReference type="ARBA" id="ARBA00023139"/>
    </source>
</evidence>
<evidence type="ECO:0000313" key="11">
    <source>
        <dbReference type="EMBL" id="AYB47485.1"/>
    </source>
</evidence>
<dbReference type="PANTHER" id="PTHR35789">
    <property type="entry name" value="SPORE GERMINATION PROTEIN B3"/>
    <property type="match status" value="1"/>
</dbReference>
<evidence type="ECO:0000256" key="4">
    <source>
        <dbReference type="ARBA" id="ARBA00022729"/>
    </source>
</evidence>
<organism evidence="11 12">
    <name type="scientific">Paenibacillus lautus</name>
    <name type="common">Bacillus lautus</name>
    <dbReference type="NCBI Taxonomy" id="1401"/>
    <lineage>
        <taxon>Bacteria</taxon>
        <taxon>Bacillati</taxon>
        <taxon>Bacillota</taxon>
        <taxon>Bacilli</taxon>
        <taxon>Bacillales</taxon>
        <taxon>Paenibacillaceae</taxon>
        <taxon>Paenibacillus</taxon>
    </lineage>
</organism>
<dbReference type="InterPro" id="IPR046953">
    <property type="entry name" value="Spore_GerAC-like_C"/>
</dbReference>
<feature type="domain" description="Spore germination GerAC-like C-terminal" evidence="9">
    <location>
        <begin position="229"/>
        <end position="397"/>
    </location>
</feature>
<keyword evidence="3" id="KW-0309">Germination</keyword>
<dbReference type="InterPro" id="IPR057336">
    <property type="entry name" value="GerAC_N"/>
</dbReference>
<sequence>MNRYIRYTSLLAASILLLLTTGCWSSNEIEDVSVYVGLGLDTANESSFERDINKQGATYPKKKVLTATVQIVPPIAGKNEKQGGSSSSSPSKAYLNEQLTGDSIIQIFRQFALRRDRPLIGHHLKVIVVSSELAKRYSLEQVFDFILRDNDIRPSCLVVVSHRSALEALSSTEPGEIPAFYLMGLVDNRYRSNKIIPPVTLIKLDSAMQSGESFLLQNVVTAQSEHKFSGAAIFKGKTKKWIGELSQYDLEGLSWITADVMGGALKTYAPKTGHTVTFEPKKSHSTIVPKIQGDEISFHIKVNAEGRLIEDWSFPEIPSSGGYISEMEQQFEEEARKQIEQVLNKMQHVYHVDVGGFGNELRIKHPKVWKKVQENWDETFSHIPITYEVNMRITDFGSSTD</sequence>
<dbReference type="KEGG" id="plw:D5F53_31140"/>
<dbReference type="GO" id="GO:0016020">
    <property type="term" value="C:membrane"/>
    <property type="evidence" value="ECO:0007669"/>
    <property type="project" value="UniProtKB-SubCell"/>
</dbReference>
<keyword evidence="5" id="KW-0472">Membrane</keyword>
<proteinExistence type="inferred from homology"/>
<dbReference type="InterPro" id="IPR038501">
    <property type="entry name" value="Spore_GerAC_C_sf"/>
</dbReference>
<dbReference type="AlphaFoldDB" id="A0A385U1L0"/>
<evidence type="ECO:0000256" key="2">
    <source>
        <dbReference type="ARBA" id="ARBA00007886"/>
    </source>
</evidence>
<evidence type="ECO:0000256" key="7">
    <source>
        <dbReference type="ARBA" id="ARBA00023288"/>
    </source>
</evidence>
<comment type="similarity">
    <text evidence="2">Belongs to the GerABKC lipoprotein family.</text>
</comment>
<gene>
    <name evidence="11" type="ORF">D5F53_31140</name>
</gene>
<dbReference type="NCBIfam" id="TIGR02887">
    <property type="entry name" value="spore_ger_x_C"/>
    <property type="match status" value="1"/>
</dbReference>
<name>A0A385U1L0_PAELA</name>
<dbReference type="PANTHER" id="PTHR35789:SF1">
    <property type="entry name" value="SPORE GERMINATION PROTEIN B3"/>
    <property type="match status" value="1"/>
</dbReference>
<evidence type="ECO:0000259" key="10">
    <source>
        <dbReference type="Pfam" id="PF25198"/>
    </source>
</evidence>
<dbReference type="Gene3D" id="3.30.300.210">
    <property type="entry name" value="Nutrient germinant receptor protein C, domain 3"/>
    <property type="match status" value="1"/>
</dbReference>
<evidence type="ECO:0000256" key="8">
    <source>
        <dbReference type="SAM" id="SignalP"/>
    </source>
</evidence>
<accession>A0A385U1L0</accession>
<dbReference type="InterPro" id="IPR008844">
    <property type="entry name" value="Spore_GerAC-like"/>
</dbReference>
<evidence type="ECO:0000256" key="5">
    <source>
        <dbReference type="ARBA" id="ARBA00023136"/>
    </source>
</evidence>
<dbReference type="EMBL" id="CP032412">
    <property type="protein sequence ID" value="AYB47485.1"/>
    <property type="molecule type" value="Genomic_DNA"/>
</dbReference>
<evidence type="ECO:0000256" key="3">
    <source>
        <dbReference type="ARBA" id="ARBA00022544"/>
    </source>
</evidence>
<dbReference type="PROSITE" id="PS51257">
    <property type="entry name" value="PROKAR_LIPOPROTEIN"/>
    <property type="match status" value="1"/>
</dbReference>
<keyword evidence="6" id="KW-0564">Palmitate</keyword>